<evidence type="ECO:0000256" key="1">
    <source>
        <dbReference type="SAM" id="MobiDB-lite"/>
    </source>
</evidence>
<feature type="compositionally biased region" description="Basic residues" evidence="1">
    <location>
        <begin position="99"/>
        <end position="109"/>
    </location>
</feature>
<name>A0A6G1DKZ2_9ORYZ</name>
<feature type="compositionally biased region" description="Low complexity" evidence="1">
    <location>
        <begin position="63"/>
        <end position="78"/>
    </location>
</feature>
<dbReference type="SUPFAM" id="SSF46689">
    <property type="entry name" value="Homeodomain-like"/>
    <property type="match status" value="1"/>
</dbReference>
<accession>A0A6G1DKZ2</accession>
<dbReference type="AlphaFoldDB" id="A0A6G1DKZ2"/>
<feature type="compositionally biased region" description="Basic and acidic residues" evidence="1">
    <location>
        <begin position="110"/>
        <end position="120"/>
    </location>
</feature>
<reference evidence="2 3" key="1">
    <citation type="submission" date="2019-11" db="EMBL/GenBank/DDBJ databases">
        <title>Whole genome sequence of Oryza granulata.</title>
        <authorList>
            <person name="Li W."/>
        </authorList>
    </citation>
    <scope>NUCLEOTIDE SEQUENCE [LARGE SCALE GENOMIC DNA]</scope>
    <source>
        <strain evidence="3">cv. Menghai</strain>
        <tissue evidence="2">Leaf</tissue>
    </source>
</reference>
<dbReference type="EMBL" id="SPHZ02000006">
    <property type="protein sequence ID" value="KAF0912393.1"/>
    <property type="molecule type" value="Genomic_DNA"/>
</dbReference>
<evidence type="ECO:0000313" key="3">
    <source>
        <dbReference type="Proteomes" id="UP000479710"/>
    </source>
</evidence>
<comment type="caution">
    <text evidence="2">The sequence shown here is derived from an EMBL/GenBank/DDBJ whole genome shotgun (WGS) entry which is preliminary data.</text>
</comment>
<organism evidence="2 3">
    <name type="scientific">Oryza meyeriana var. granulata</name>
    <dbReference type="NCBI Taxonomy" id="110450"/>
    <lineage>
        <taxon>Eukaryota</taxon>
        <taxon>Viridiplantae</taxon>
        <taxon>Streptophyta</taxon>
        <taxon>Embryophyta</taxon>
        <taxon>Tracheophyta</taxon>
        <taxon>Spermatophyta</taxon>
        <taxon>Magnoliopsida</taxon>
        <taxon>Liliopsida</taxon>
        <taxon>Poales</taxon>
        <taxon>Poaceae</taxon>
        <taxon>BOP clade</taxon>
        <taxon>Oryzoideae</taxon>
        <taxon>Oryzeae</taxon>
        <taxon>Oryzinae</taxon>
        <taxon>Oryza</taxon>
        <taxon>Oryza meyeriana</taxon>
    </lineage>
</organism>
<feature type="region of interest" description="Disordered" evidence="1">
    <location>
        <begin position="54"/>
        <end position="128"/>
    </location>
</feature>
<dbReference type="PANTHER" id="PTHR44042:SF62">
    <property type="entry name" value="OS02G0511200 PROTEIN"/>
    <property type="match status" value="1"/>
</dbReference>
<sequence length="186" mass="20625">MLVVRRVRRQCVGWDDAIAAAAFGDRTAAQVQRRYEEITAEVRHVMEEPWVQAQPEWDRPEEPAAAASLPAPVKHAAAGSDGAGVPPPSAGEKAVVEKKRTRQGQKRKKSEPWTEAEHQYMSKVHVPSKTPIQIASHSQKHFNRIATPQEEEHTRHPTSSSSRSCVQLMFTTKNPLVITPPVSDAS</sequence>
<gene>
    <name evidence="2" type="ORF">E2562_014040</name>
</gene>
<dbReference type="PANTHER" id="PTHR44042">
    <property type="entry name" value="DUPLICATED HOMEODOMAIN-LIKE SUPERFAMILY PROTEIN-RELATED"/>
    <property type="match status" value="1"/>
</dbReference>
<dbReference type="OrthoDB" id="424753at2759"/>
<feature type="region of interest" description="Disordered" evidence="1">
    <location>
        <begin position="145"/>
        <end position="165"/>
    </location>
</feature>
<evidence type="ECO:0000313" key="2">
    <source>
        <dbReference type="EMBL" id="KAF0912393.1"/>
    </source>
</evidence>
<proteinExistence type="predicted"/>
<dbReference type="Proteomes" id="UP000479710">
    <property type="component" value="Unassembled WGS sequence"/>
</dbReference>
<protein>
    <submittedName>
        <fullName evidence="2">Uncharacterized protein</fullName>
    </submittedName>
</protein>
<dbReference type="InterPro" id="IPR009057">
    <property type="entry name" value="Homeodomain-like_sf"/>
</dbReference>
<keyword evidence="3" id="KW-1185">Reference proteome</keyword>